<dbReference type="EMBL" id="CAJNOR010000281">
    <property type="protein sequence ID" value="CAF0865770.1"/>
    <property type="molecule type" value="Genomic_DNA"/>
</dbReference>
<gene>
    <name evidence="1" type="ORF">XAT740_LOCUS6228</name>
</gene>
<dbReference type="AlphaFoldDB" id="A0A813XIK8"/>
<name>A0A813XIK8_ADIRI</name>
<accession>A0A813XIK8</accession>
<dbReference type="Proteomes" id="UP000663828">
    <property type="component" value="Unassembled WGS sequence"/>
</dbReference>
<comment type="caution">
    <text evidence="1">The sequence shown here is derived from an EMBL/GenBank/DDBJ whole genome shotgun (WGS) entry which is preliminary data.</text>
</comment>
<reference evidence="1" key="1">
    <citation type="submission" date="2021-02" db="EMBL/GenBank/DDBJ databases">
        <authorList>
            <person name="Nowell W R."/>
        </authorList>
    </citation>
    <scope>NUCLEOTIDE SEQUENCE</scope>
</reference>
<protein>
    <submittedName>
        <fullName evidence="1">Uncharacterized protein</fullName>
    </submittedName>
</protein>
<evidence type="ECO:0000313" key="1">
    <source>
        <dbReference type="EMBL" id="CAF0865770.1"/>
    </source>
</evidence>
<evidence type="ECO:0000313" key="2">
    <source>
        <dbReference type="Proteomes" id="UP000663828"/>
    </source>
</evidence>
<keyword evidence="2" id="KW-1185">Reference proteome</keyword>
<proteinExistence type="predicted"/>
<sequence>MDMYNSSTTSNQDDGEVTMISHSLFYNLPKAGRNFNSDSYVSDRNNNIFDDDDANDVSEAVQQIEQVLEYYRKELKQESYTQLDCNRKLITRLFDFIRPTYSMHKKKMNDLNALFEEISALQDLRFIRVKDKQEQLANEISQLKKLMISANEGHSYKSTVAKACRLSKEIVRKHANAVIDYIDSVIKYEQWMAMEEETRKLSNLVELQRDRINELINLLSQEDTSSLQLSSSSSTSRNFIAHCEELPTRKRQSATSSANSERLLVATIPSPAGEQHDSGTETLQRSTNEFRSLGTSSVHCLFDFFLTKSLVDTVNTGERSTVITSTLPPLSRISSYNDIKKCPICNDEFPSTANEFEIVRHVESCLSTAGIEDPGAVPQPKQYVCPYCSRQFQGNDEKAYHQHLAFCYTDYPENF</sequence>
<organism evidence="1 2">
    <name type="scientific">Adineta ricciae</name>
    <name type="common">Rotifer</name>
    <dbReference type="NCBI Taxonomy" id="249248"/>
    <lineage>
        <taxon>Eukaryota</taxon>
        <taxon>Metazoa</taxon>
        <taxon>Spiralia</taxon>
        <taxon>Gnathifera</taxon>
        <taxon>Rotifera</taxon>
        <taxon>Eurotatoria</taxon>
        <taxon>Bdelloidea</taxon>
        <taxon>Adinetida</taxon>
        <taxon>Adinetidae</taxon>
        <taxon>Adineta</taxon>
    </lineage>
</organism>